<dbReference type="Gene3D" id="3.40.50.1820">
    <property type="entry name" value="alpha/beta hydrolase"/>
    <property type="match status" value="1"/>
</dbReference>
<dbReference type="PROSITE" id="PS00122">
    <property type="entry name" value="CARBOXYLESTERASE_B_1"/>
    <property type="match status" value="1"/>
</dbReference>
<evidence type="ECO:0000256" key="2">
    <source>
        <dbReference type="ARBA" id="ARBA00022801"/>
    </source>
</evidence>
<evidence type="ECO:0000313" key="6">
    <source>
        <dbReference type="Proteomes" id="UP000253919"/>
    </source>
</evidence>
<comment type="caution">
    <text evidence="5">The sequence shown here is derived from an EMBL/GenBank/DDBJ whole genome shotgun (WGS) entry which is preliminary data.</text>
</comment>
<reference evidence="5 6" key="1">
    <citation type="submission" date="2018-04" db="EMBL/GenBank/DDBJ databases">
        <title>Adhaeribacter sp. HMF7616 genome sequencing and assembly.</title>
        <authorList>
            <person name="Kang H."/>
            <person name="Kang J."/>
            <person name="Cha I."/>
            <person name="Kim H."/>
            <person name="Joh K."/>
        </authorList>
    </citation>
    <scope>NUCLEOTIDE SEQUENCE [LARGE SCALE GENOMIC DNA]</scope>
    <source>
        <strain evidence="5 6">HMF7616</strain>
    </source>
</reference>
<gene>
    <name evidence="5" type="primary">pnbA</name>
    <name evidence="5" type="ORF">AHMF7616_02567</name>
</gene>
<protein>
    <recommendedName>
        <fullName evidence="3">Carboxylic ester hydrolase</fullName>
        <ecNumber evidence="3">3.1.1.-</ecNumber>
    </recommendedName>
</protein>
<dbReference type="EC" id="3.1.1.-" evidence="3"/>
<dbReference type="Pfam" id="PF00135">
    <property type="entry name" value="COesterase"/>
    <property type="match status" value="1"/>
</dbReference>
<dbReference type="EMBL" id="QASA01000001">
    <property type="protein sequence ID" value="RDC63958.1"/>
    <property type="molecule type" value="Genomic_DNA"/>
</dbReference>
<dbReference type="InterPro" id="IPR050309">
    <property type="entry name" value="Type-B_Carboxylest/Lipase"/>
</dbReference>
<feature type="domain" description="Carboxylesterase type B" evidence="4">
    <location>
        <begin position="47"/>
        <end position="547"/>
    </location>
</feature>
<keyword evidence="6" id="KW-1185">Reference proteome</keyword>
<dbReference type="InterPro" id="IPR029058">
    <property type="entry name" value="AB_hydrolase_fold"/>
</dbReference>
<dbReference type="AlphaFoldDB" id="A0A369QP15"/>
<evidence type="ECO:0000259" key="4">
    <source>
        <dbReference type="Pfam" id="PF00135"/>
    </source>
</evidence>
<proteinExistence type="inferred from homology"/>
<dbReference type="GO" id="GO:0016787">
    <property type="term" value="F:hydrolase activity"/>
    <property type="evidence" value="ECO:0007669"/>
    <property type="project" value="UniProtKB-KW"/>
</dbReference>
<dbReference type="SUPFAM" id="SSF53474">
    <property type="entry name" value="alpha/beta-Hydrolases"/>
    <property type="match status" value="1"/>
</dbReference>
<dbReference type="PANTHER" id="PTHR11559">
    <property type="entry name" value="CARBOXYLESTERASE"/>
    <property type="match status" value="1"/>
</dbReference>
<organism evidence="5 6">
    <name type="scientific">Adhaeribacter pallidiroseus</name>
    <dbReference type="NCBI Taxonomy" id="2072847"/>
    <lineage>
        <taxon>Bacteria</taxon>
        <taxon>Pseudomonadati</taxon>
        <taxon>Bacteroidota</taxon>
        <taxon>Cytophagia</taxon>
        <taxon>Cytophagales</taxon>
        <taxon>Hymenobacteraceae</taxon>
        <taxon>Adhaeribacter</taxon>
    </lineage>
</organism>
<keyword evidence="2 3" id="KW-0378">Hydrolase</keyword>
<dbReference type="Proteomes" id="UP000253919">
    <property type="component" value="Unassembled WGS sequence"/>
</dbReference>
<evidence type="ECO:0000256" key="3">
    <source>
        <dbReference type="RuleBase" id="RU361235"/>
    </source>
</evidence>
<sequence length="562" mass="61010">MTSLFYNLLFFFFMRVVNRLFWAGILTVAFLSVSLAQTKQTSKATLNQVKTANGLLAGITEKSGIQAFKGIPFAAPPVGDLRWREPQPVKNWSGVRSAKQFGPRAMQLPIFGDMNFRSDGVSEDCLYLNVWTPAKTGKERLPVLVYFYGGGFVAGDGSEPRYDGERMAQRGMVAITVNYRLGVFGFMAHPELTKESPHQASGNYGLLDQSAALQWVKKNIAAFGGDPNKVTIAGESAGSYSVSAQMASPLSKNLIAGAIGESGSLLSLRPTSTLAEVENNGVSFATSLGANSLAALRAMPAQQLLEASGKPGVPRFSVTVDGYFFPKAPNEIFAAGEQAHVPLLAGWNSEESGYQSIVGQEAPTPENYTKAVQKLYPEQAGEILKLYPATTEEEVIQAATALGSDRFIGYSTWKWIDMHAQTGGKPVYRYFYLRPRPEMTPEMGNAVAGLAGGVIKNPDAATKKAPPARGASHSAEIEYAMGNLATNKVYAWKPEDYKVSEIMQTYFANFIKTGNPNGKNLPNWPALTAGKAAPVMHIDVNTRLETDKTRERYLLLEKIPAK</sequence>
<dbReference type="InterPro" id="IPR002018">
    <property type="entry name" value="CarbesteraseB"/>
</dbReference>
<evidence type="ECO:0000313" key="5">
    <source>
        <dbReference type="EMBL" id="RDC63958.1"/>
    </source>
</evidence>
<dbReference type="InterPro" id="IPR019826">
    <property type="entry name" value="Carboxylesterase_B_AS"/>
</dbReference>
<accession>A0A369QP15</accession>
<comment type="similarity">
    <text evidence="1 3">Belongs to the type-B carboxylesterase/lipase family.</text>
</comment>
<name>A0A369QP15_9BACT</name>
<dbReference type="InterPro" id="IPR019819">
    <property type="entry name" value="Carboxylesterase_B_CS"/>
</dbReference>
<evidence type="ECO:0000256" key="1">
    <source>
        <dbReference type="ARBA" id="ARBA00005964"/>
    </source>
</evidence>
<dbReference type="PROSITE" id="PS00941">
    <property type="entry name" value="CARBOXYLESTERASE_B_2"/>
    <property type="match status" value="1"/>
</dbReference>